<keyword evidence="13" id="KW-1185">Reference proteome</keyword>
<feature type="domain" description="WH2" evidence="11">
    <location>
        <begin position="350"/>
        <end position="367"/>
    </location>
</feature>
<dbReference type="Gene3D" id="6.10.280.150">
    <property type="match status" value="1"/>
</dbReference>
<dbReference type="SMART" id="SM00461">
    <property type="entry name" value="WH1"/>
    <property type="match status" value="1"/>
</dbReference>
<evidence type="ECO:0008006" key="14">
    <source>
        <dbReference type="Google" id="ProtNLM"/>
    </source>
</evidence>
<keyword evidence="6" id="KW-0206">Cytoskeleton</keyword>
<organism evidence="12 13">
    <name type="scientific">Ceutorhynchus assimilis</name>
    <name type="common">cabbage seed weevil</name>
    <dbReference type="NCBI Taxonomy" id="467358"/>
    <lineage>
        <taxon>Eukaryota</taxon>
        <taxon>Metazoa</taxon>
        <taxon>Ecdysozoa</taxon>
        <taxon>Arthropoda</taxon>
        <taxon>Hexapoda</taxon>
        <taxon>Insecta</taxon>
        <taxon>Pterygota</taxon>
        <taxon>Neoptera</taxon>
        <taxon>Endopterygota</taxon>
        <taxon>Coleoptera</taxon>
        <taxon>Polyphaga</taxon>
        <taxon>Cucujiformia</taxon>
        <taxon>Curculionidae</taxon>
        <taxon>Ceutorhynchinae</taxon>
        <taxon>Ceutorhynchus</taxon>
    </lineage>
</organism>
<evidence type="ECO:0000259" key="9">
    <source>
        <dbReference type="PROSITE" id="PS50108"/>
    </source>
</evidence>
<evidence type="ECO:0000256" key="2">
    <source>
        <dbReference type="ARBA" id="ARBA00004245"/>
    </source>
</evidence>
<feature type="domain" description="CRIB" evidence="9">
    <location>
        <begin position="183"/>
        <end position="196"/>
    </location>
</feature>
<sequence>MKMPPPTVENQNSILLSTEENLQVFKLLGNRCQTISTTVVQLFITSPPSHSQWIKRETGVLCFVRDNIKKNYFFRMFSLKKNRMVWEHEMYNNMEYIESSPFFHTFEGEEYIVAFNFASPPEAKTFKAIVEQKIIMKKRKEEKKARQVAQTQTLRLPQKNLDFSVKQELRKEKRKRNITKADISTPMDFVHISHVGWNPNTGFDVSSEDAQLKSLFHRAGVSEKQLQDKETREFIYDFISKHRDSQYGDEPNPPVVPPRGPPRPPSSNARPAPPPPPVPRIALQENVAPKKARPPSPPKQMISRQMVNAGSPAPPPPPPPPPAMENVPPPPPMLMDNGGFVQNSVPNGNGNAALLQSIREGTNLRHVEETETAVVDNPRGDLLSEIRKGIQLKPADQREIKPAQNPSPTDSGGTDLARALKQALFERSKVIHSEDDDDDTSSTSNDDEWD</sequence>
<feature type="domain" description="WH1" evidence="10">
    <location>
        <begin position="27"/>
        <end position="137"/>
    </location>
</feature>
<reference evidence="12" key="1">
    <citation type="submission" date="2022-01" db="EMBL/GenBank/DDBJ databases">
        <authorList>
            <person name="King R."/>
        </authorList>
    </citation>
    <scope>NUCLEOTIDE SEQUENCE</scope>
</reference>
<dbReference type="CDD" id="cd01205">
    <property type="entry name" value="EVH1_WASP-like"/>
    <property type="match status" value="1"/>
</dbReference>
<dbReference type="PANTHER" id="PTHR11202">
    <property type="entry name" value="SPROUTY-RELATED, EVH1 DOMAIN-CONTAINING PROTEIN FAMILY MEMBER"/>
    <property type="match status" value="1"/>
</dbReference>
<evidence type="ECO:0000256" key="5">
    <source>
        <dbReference type="ARBA" id="ARBA00022737"/>
    </source>
</evidence>
<dbReference type="InterPro" id="IPR033927">
    <property type="entry name" value="WASPfam_EVH1"/>
</dbReference>
<feature type="compositionally biased region" description="Pro residues" evidence="8">
    <location>
        <begin position="251"/>
        <end position="279"/>
    </location>
</feature>
<keyword evidence="3" id="KW-0963">Cytoplasm</keyword>
<dbReference type="InterPro" id="IPR036936">
    <property type="entry name" value="CRIB_dom_sf"/>
</dbReference>
<feature type="compositionally biased region" description="Basic and acidic residues" evidence="8">
    <location>
        <begin position="424"/>
        <end position="433"/>
    </location>
</feature>
<dbReference type="PROSITE" id="PS50108">
    <property type="entry name" value="CRIB"/>
    <property type="match status" value="1"/>
</dbReference>
<evidence type="ECO:0000256" key="6">
    <source>
        <dbReference type="ARBA" id="ARBA00023212"/>
    </source>
</evidence>
<keyword evidence="5" id="KW-0677">Repeat</keyword>
<feature type="region of interest" description="Disordered" evidence="8">
    <location>
        <begin position="241"/>
        <end position="352"/>
    </location>
</feature>
<feature type="compositionally biased region" description="Polar residues" evidence="8">
    <location>
        <begin position="340"/>
        <end position="350"/>
    </location>
</feature>
<dbReference type="SMART" id="SM00285">
    <property type="entry name" value="PBD"/>
    <property type="match status" value="1"/>
</dbReference>
<dbReference type="SUPFAM" id="SSF50729">
    <property type="entry name" value="PH domain-like"/>
    <property type="match status" value="1"/>
</dbReference>
<feature type="compositionally biased region" description="Pro residues" evidence="8">
    <location>
        <begin position="312"/>
        <end position="333"/>
    </location>
</feature>
<evidence type="ECO:0000256" key="4">
    <source>
        <dbReference type="ARBA" id="ARBA00022553"/>
    </source>
</evidence>
<dbReference type="Gene3D" id="2.30.29.30">
    <property type="entry name" value="Pleckstrin-homology domain (PH domain)/Phosphotyrosine-binding domain (PTB)"/>
    <property type="match status" value="1"/>
</dbReference>
<dbReference type="GO" id="GO:0005856">
    <property type="term" value="C:cytoskeleton"/>
    <property type="evidence" value="ECO:0007669"/>
    <property type="project" value="UniProtKB-SubCell"/>
</dbReference>
<protein>
    <recommendedName>
        <fullName evidence="14">Neural Wiskott-Aldrich syndrome protein</fullName>
    </recommendedName>
</protein>
<dbReference type="InterPro" id="IPR000095">
    <property type="entry name" value="CRIB_dom"/>
</dbReference>
<evidence type="ECO:0000313" key="13">
    <source>
        <dbReference type="Proteomes" id="UP001152799"/>
    </source>
</evidence>
<dbReference type="EMBL" id="OU892281">
    <property type="protein sequence ID" value="CAG9769199.1"/>
    <property type="molecule type" value="Genomic_DNA"/>
</dbReference>
<dbReference type="GO" id="GO:0007015">
    <property type="term" value="P:actin filament organization"/>
    <property type="evidence" value="ECO:0007669"/>
    <property type="project" value="InterPro"/>
</dbReference>
<keyword evidence="7" id="KW-0539">Nucleus</keyword>
<dbReference type="SUPFAM" id="SSF47912">
    <property type="entry name" value="Wiscott-Aldrich syndrome protein, WASP, C-terminal domain"/>
    <property type="match status" value="2"/>
</dbReference>
<keyword evidence="4" id="KW-0597">Phosphoprotein</keyword>
<dbReference type="Pfam" id="PF00786">
    <property type="entry name" value="PBD"/>
    <property type="match status" value="1"/>
</dbReference>
<dbReference type="PROSITE" id="PS50229">
    <property type="entry name" value="WH1"/>
    <property type="match status" value="1"/>
</dbReference>
<dbReference type="Pfam" id="PF02205">
    <property type="entry name" value="WH2"/>
    <property type="match status" value="2"/>
</dbReference>
<dbReference type="Gene3D" id="3.90.810.10">
    <property type="entry name" value="CRIB domain"/>
    <property type="match status" value="1"/>
</dbReference>
<dbReference type="PANTHER" id="PTHR11202:SF36">
    <property type="entry name" value="ACTIN NUCLEATION-PROMOTING FACTOR WASL"/>
    <property type="match status" value="1"/>
</dbReference>
<gene>
    <name evidence="12" type="ORF">CEUTPL_LOCUS9714</name>
</gene>
<evidence type="ECO:0000259" key="11">
    <source>
        <dbReference type="PROSITE" id="PS51082"/>
    </source>
</evidence>
<evidence type="ECO:0000256" key="3">
    <source>
        <dbReference type="ARBA" id="ARBA00022490"/>
    </source>
</evidence>
<feature type="region of interest" description="Disordered" evidence="8">
    <location>
        <begin position="391"/>
        <end position="450"/>
    </location>
</feature>
<dbReference type="FunFam" id="3.90.810.10:FF:000003">
    <property type="entry name" value="Neural Wiskott-Aldrich syndrome protein-like"/>
    <property type="match status" value="1"/>
</dbReference>
<evidence type="ECO:0000259" key="10">
    <source>
        <dbReference type="PROSITE" id="PS50229"/>
    </source>
</evidence>
<name>A0A9N9QKK3_9CUCU</name>
<evidence type="ECO:0000256" key="7">
    <source>
        <dbReference type="ARBA" id="ARBA00023242"/>
    </source>
</evidence>
<dbReference type="SMART" id="SM00246">
    <property type="entry name" value="WH2"/>
    <property type="match status" value="2"/>
</dbReference>
<feature type="domain" description="WH2" evidence="11">
    <location>
        <begin position="378"/>
        <end position="395"/>
    </location>
</feature>
<dbReference type="FunFam" id="2.30.29.30:FF:000130">
    <property type="entry name" value="neural Wiskott-Aldrich syndrome protein"/>
    <property type="match status" value="1"/>
</dbReference>
<proteinExistence type="predicted"/>
<dbReference type="InterPro" id="IPR011026">
    <property type="entry name" value="WAS_C"/>
</dbReference>
<dbReference type="InterPro" id="IPR011993">
    <property type="entry name" value="PH-like_dom_sf"/>
</dbReference>
<dbReference type="AlphaFoldDB" id="A0A9N9QKK3"/>
<evidence type="ECO:0000256" key="1">
    <source>
        <dbReference type="ARBA" id="ARBA00004123"/>
    </source>
</evidence>
<accession>A0A9N9QKK3</accession>
<dbReference type="Pfam" id="PF00568">
    <property type="entry name" value="WH1"/>
    <property type="match status" value="1"/>
</dbReference>
<dbReference type="GO" id="GO:0005634">
    <property type="term" value="C:nucleus"/>
    <property type="evidence" value="ECO:0007669"/>
    <property type="project" value="UniProtKB-SubCell"/>
</dbReference>
<evidence type="ECO:0000256" key="8">
    <source>
        <dbReference type="SAM" id="MobiDB-lite"/>
    </source>
</evidence>
<dbReference type="OrthoDB" id="8963340at2759"/>
<feature type="compositionally biased region" description="Acidic residues" evidence="8">
    <location>
        <begin position="434"/>
        <end position="450"/>
    </location>
</feature>
<dbReference type="CDD" id="cd00132">
    <property type="entry name" value="CRIB"/>
    <property type="match status" value="1"/>
</dbReference>
<dbReference type="InterPro" id="IPR003124">
    <property type="entry name" value="WH2_dom"/>
</dbReference>
<comment type="subcellular location">
    <subcellularLocation>
        <location evidence="2">Cytoplasm</location>
        <location evidence="2">Cytoskeleton</location>
    </subcellularLocation>
    <subcellularLocation>
        <location evidence="1">Nucleus</location>
    </subcellularLocation>
</comment>
<dbReference type="InterPro" id="IPR000697">
    <property type="entry name" value="WH1/EVH1_dom"/>
</dbReference>
<dbReference type="PROSITE" id="PS51082">
    <property type="entry name" value="WH2"/>
    <property type="match status" value="2"/>
</dbReference>
<evidence type="ECO:0000313" key="12">
    <source>
        <dbReference type="EMBL" id="CAG9769199.1"/>
    </source>
</evidence>
<dbReference type="GO" id="GO:0003779">
    <property type="term" value="F:actin binding"/>
    <property type="evidence" value="ECO:0007669"/>
    <property type="project" value="InterPro"/>
</dbReference>
<dbReference type="Proteomes" id="UP001152799">
    <property type="component" value="Chromosome 5"/>
</dbReference>